<evidence type="ECO:0000256" key="5">
    <source>
        <dbReference type="ARBA" id="ARBA00046365"/>
    </source>
</evidence>
<comment type="subunit">
    <text evidence="5">Interacts with HSPA5/BiP; interaction is direct. Interacts with ERN1/IRE1 (via the luminal region). Interacts with DERL1.</text>
</comment>
<dbReference type="InterPro" id="IPR018253">
    <property type="entry name" value="DnaJ_domain_CS"/>
</dbReference>
<keyword evidence="8" id="KW-1185">Reference proteome</keyword>
<dbReference type="InterPro" id="IPR051948">
    <property type="entry name" value="Hsp70_co-chaperone_J-domain"/>
</dbReference>
<comment type="function">
    <text evidence="4">Co-chaperone for Hsp70 protein HSPA5/BiP that acts as a key repressor of the ERN1/IRE1-mediated unfolded protein response (UPR). J domain-containing co-chaperones stimulate the ATPase activity of Hsp70 proteins and are required for efficient substrate recognition by Hsp70 proteins. In the unstressed endoplasmic reticulum, interacts with the luminal region of ERN1/IRE1 and selectively recruits HSPA5/BiP: HSPA5/BiP disrupts the dimerization of the active ERN1/IRE1 luminal region, thereby inactivating ERN1/IRE1. Also involved in endoplasmic reticulum-associated degradation (ERAD) of misfolded proteins. Required for survival of B-cell progenitors and normal antibody production.</text>
</comment>
<dbReference type="CDD" id="cd06257">
    <property type="entry name" value="DnaJ"/>
    <property type="match status" value="1"/>
</dbReference>
<name>A0A9N7YT02_PLEPL</name>
<dbReference type="InterPro" id="IPR036869">
    <property type="entry name" value="J_dom_sf"/>
</dbReference>
<organism evidence="7 8">
    <name type="scientific">Pleuronectes platessa</name>
    <name type="common">European plaice</name>
    <dbReference type="NCBI Taxonomy" id="8262"/>
    <lineage>
        <taxon>Eukaryota</taxon>
        <taxon>Metazoa</taxon>
        <taxon>Chordata</taxon>
        <taxon>Craniata</taxon>
        <taxon>Vertebrata</taxon>
        <taxon>Euteleostomi</taxon>
        <taxon>Actinopterygii</taxon>
        <taxon>Neopterygii</taxon>
        <taxon>Teleostei</taxon>
        <taxon>Neoteleostei</taxon>
        <taxon>Acanthomorphata</taxon>
        <taxon>Carangaria</taxon>
        <taxon>Pleuronectiformes</taxon>
        <taxon>Pleuronectoidei</taxon>
        <taxon>Pleuronectidae</taxon>
        <taxon>Pleuronectes</taxon>
    </lineage>
</organism>
<dbReference type="Pfam" id="PF00226">
    <property type="entry name" value="DnaJ"/>
    <property type="match status" value="1"/>
</dbReference>
<proteinExistence type="predicted"/>
<dbReference type="PROSITE" id="PS50076">
    <property type="entry name" value="DNAJ_2"/>
    <property type="match status" value="1"/>
</dbReference>
<evidence type="ECO:0000313" key="7">
    <source>
        <dbReference type="EMBL" id="CAB1436957.1"/>
    </source>
</evidence>
<dbReference type="GO" id="GO:0051087">
    <property type="term" value="F:protein-folding chaperone binding"/>
    <property type="evidence" value="ECO:0007669"/>
    <property type="project" value="TreeGrafter"/>
</dbReference>
<dbReference type="EMBL" id="CADEAL010001962">
    <property type="protein sequence ID" value="CAB1436957.1"/>
    <property type="molecule type" value="Genomic_DNA"/>
</dbReference>
<dbReference type="Proteomes" id="UP001153269">
    <property type="component" value="Unassembled WGS sequence"/>
</dbReference>
<feature type="domain" description="J" evidence="6">
    <location>
        <begin position="92"/>
        <end position="156"/>
    </location>
</feature>
<evidence type="ECO:0000256" key="2">
    <source>
        <dbReference type="ARBA" id="ARBA00040158"/>
    </source>
</evidence>
<evidence type="ECO:0000256" key="3">
    <source>
        <dbReference type="ARBA" id="ARBA00041533"/>
    </source>
</evidence>
<dbReference type="Gene3D" id="1.10.287.110">
    <property type="entry name" value="DnaJ domain"/>
    <property type="match status" value="1"/>
</dbReference>
<dbReference type="SMART" id="SM00271">
    <property type="entry name" value="DnaJ"/>
    <property type="match status" value="1"/>
</dbReference>
<gene>
    <name evidence="7" type="ORF">PLEPLA_LOCUS24990</name>
</gene>
<dbReference type="PANTHER" id="PTHR44360:SF1">
    <property type="entry name" value="DNAJ HOMOLOG SUBFAMILY B MEMBER 9"/>
    <property type="match status" value="1"/>
</dbReference>
<keyword evidence="1" id="KW-0143">Chaperone</keyword>
<dbReference type="GO" id="GO:0051787">
    <property type="term" value="F:misfolded protein binding"/>
    <property type="evidence" value="ECO:0007669"/>
    <property type="project" value="TreeGrafter"/>
</dbReference>
<evidence type="ECO:0000313" key="8">
    <source>
        <dbReference type="Proteomes" id="UP001153269"/>
    </source>
</evidence>
<dbReference type="PANTHER" id="PTHR44360">
    <property type="entry name" value="DNAJ HOMOLOG SUBFAMILY B MEMBER 9"/>
    <property type="match status" value="1"/>
</dbReference>
<protein>
    <recommendedName>
        <fullName evidence="2">DnaJ homolog subfamily B member 9</fullName>
    </recommendedName>
    <alternativeName>
        <fullName evidence="3">Endoplasmic reticulum DNA J domain-containing protein 4</fullName>
    </alternativeName>
</protein>
<reference evidence="7" key="1">
    <citation type="submission" date="2020-03" db="EMBL/GenBank/DDBJ databases">
        <authorList>
            <person name="Weist P."/>
        </authorList>
    </citation>
    <scope>NUCLEOTIDE SEQUENCE</scope>
</reference>
<dbReference type="GO" id="GO:0036503">
    <property type="term" value="P:ERAD pathway"/>
    <property type="evidence" value="ECO:0007669"/>
    <property type="project" value="TreeGrafter"/>
</dbReference>
<evidence type="ECO:0000256" key="4">
    <source>
        <dbReference type="ARBA" id="ARBA00045428"/>
    </source>
</evidence>
<evidence type="ECO:0000259" key="6">
    <source>
        <dbReference type="PROSITE" id="PS50076"/>
    </source>
</evidence>
<dbReference type="PRINTS" id="PR00625">
    <property type="entry name" value="JDOMAIN"/>
</dbReference>
<accession>A0A9N7YT02</accession>
<dbReference type="SUPFAM" id="SSF46565">
    <property type="entry name" value="Chaperone J-domain"/>
    <property type="match status" value="1"/>
</dbReference>
<dbReference type="AlphaFoldDB" id="A0A9N7YT02"/>
<dbReference type="PROSITE" id="PS00636">
    <property type="entry name" value="DNAJ_1"/>
    <property type="match status" value="1"/>
</dbReference>
<dbReference type="InterPro" id="IPR001623">
    <property type="entry name" value="DnaJ_domain"/>
</dbReference>
<comment type="caution">
    <text evidence="7">The sequence shown here is derived from an EMBL/GenBank/DDBJ whole genome shotgun (WGS) entry which is preliminary data.</text>
</comment>
<dbReference type="GO" id="GO:0005783">
    <property type="term" value="C:endoplasmic reticulum"/>
    <property type="evidence" value="ECO:0007669"/>
    <property type="project" value="TreeGrafter"/>
</dbReference>
<sequence>MLTLSHQQKPGAGSSRATEHLVPITKYLKEQQWRYDTFLIKLPDKLLPREGLWWLFIIMAVQGVYHHLGRIQAFVVLLLCLSAAASSERDRSYYDTLSVEPTTTDGQIKKAFRKLALKYHPDKSKTADAEKTFREIVEAYSVLSNKEKRRLYDSLGHEMYLENQVFTDAEDDTGAHFSFSDSFHDFNGSPFGEEEPQFIWTFHQDWEDENGPFEHPSFEGPAGFHFLFEDMEENEEDDYYYVV</sequence>
<evidence type="ECO:0000256" key="1">
    <source>
        <dbReference type="ARBA" id="ARBA00023186"/>
    </source>
</evidence>